<reference evidence="3" key="1">
    <citation type="submission" date="2016-04" db="EMBL/GenBank/DDBJ databases">
        <title>Draft genome sequence of Paludibacter jiangxiensis strain NM7.</title>
        <authorList>
            <person name="Qiu Y."/>
            <person name="Matsuura N."/>
            <person name="Ohashi A."/>
            <person name="Tourlousse M.D."/>
            <person name="Sekiguchi Y."/>
        </authorList>
    </citation>
    <scope>NUCLEOTIDE SEQUENCE [LARGE SCALE GENOMIC DNA]</scope>
    <source>
        <strain evidence="3">NM7</strain>
    </source>
</reference>
<dbReference type="RefSeq" id="WP_068703465.1">
    <property type="nucleotide sequence ID" value="NZ_BDCR01000003.1"/>
</dbReference>
<dbReference type="AlphaFoldDB" id="A0A161LEP6"/>
<dbReference type="InterPro" id="IPR050325">
    <property type="entry name" value="Prot/Nucl_acid_deglycase"/>
</dbReference>
<dbReference type="EMBL" id="BDCR01000003">
    <property type="protein sequence ID" value="GAT62817.1"/>
    <property type="molecule type" value="Genomic_DNA"/>
</dbReference>
<dbReference type="SUPFAM" id="SSF52317">
    <property type="entry name" value="Class I glutamine amidotransferase-like"/>
    <property type="match status" value="1"/>
</dbReference>
<comment type="caution">
    <text evidence="2">The sequence shown here is derived from an EMBL/GenBank/DDBJ whole genome shotgun (WGS) entry which is preliminary data.</text>
</comment>
<reference evidence="3" key="2">
    <citation type="journal article" date="2017" name="Genome Announc.">
        <title>Draft genome sequence of Paludibacter jiangxiensis NM7(T), a propionate-producing fermentative bacterium.</title>
        <authorList>
            <person name="Qiu Y.-L."/>
            <person name="Tourlousse D.M."/>
            <person name="Matsuura N."/>
            <person name="Ohashi A."/>
            <person name="Sekiguchi Y."/>
        </authorList>
    </citation>
    <scope>NUCLEOTIDE SEQUENCE [LARGE SCALE GENOMIC DNA]</scope>
    <source>
        <strain evidence="3">NM7</strain>
    </source>
</reference>
<dbReference type="OrthoDB" id="9803764at2"/>
<keyword evidence="3" id="KW-1185">Reference proteome</keyword>
<dbReference type="GO" id="GO:0005737">
    <property type="term" value="C:cytoplasm"/>
    <property type="evidence" value="ECO:0007669"/>
    <property type="project" value="TreeGrafter"/>
</dbReference>
<organism evidence="2 3">
    <name type="scientific">Paludibacter jiangxiensis</name>
    <dbReference type="NCBI Taxonomy" id="681398"/>
    <lineage>
        <taxon>Bacteria</taxon>
        <taxon>Pseudomonadati</taxon>
        <taxon>Bacteroidota</taxon>
        <taxon>Bacteroidia</taxon>
        <taxon>Bacteroidales</taxon>
        <taxon>Paludibacteraceae</taxon>
        <taxon>Paludibacter</taxon>
    </lineage>
</organism>
<dbReference type="PANTHER" id="PTHR48094:SF5">
    <property type="entry name" value="PROTEIN DJ-1 HOMOLOG"/>
    <property type="match status" value="1"/>
</dbReference>
<evidence type="ECO:0000313" key="2">
    <source>
        <dbReference type="EMBL" id="GAT62817.1"/>
    </source>
</evidence>
<protein>
    <submittedName>
        <fullName evidence="2">4-methyl-5(B-hydroxyethyl)-thiazole monophosphate biosynthesis</fullName>
    </submittedName>
</protein>
<evidence type="ECO:0000313" key="3">
    <source>
        <dbReference type="Proteomes" id="UP000076586"/>
    </source>
</evidence>
<dbReference type="PANTHER" id="PTHR48094">
    <property type="entry name" value="PROTEIN/NUCLEIC ACID DEGLYCASE DJ-1-RELATED"/>
    <property type="match status" value="1"/>
</dbReference>
<gene>
    <name evidence="2" type="ORF">PJIAN_3127</name>
</gene>
<dbReference type="InterPro" id="IPR002818">
    <property type="entry name" value="DJ-1/PfpI"/>
</dbReference>
<dbReference type="CDD" id="cd03135">
    <property type="entry name" value="GATase1_DJ-1"/>
    <property type="match status" value="1"/>
</dbReference>
<dbReference type="Pfam" id="PF01965">
    <property type="entry name" value="DJ-1_PfpI"/>
    <property type="match status" value="1"/>
</dbReference>
<dbReference type="Gene3D" id="3.40.50.880">
    <property type="match status" value="1"/>
</dbReference>
<dbReference type="STRING" id="681398.PJIAN_3127"/>
<evidence type="ECO:0000259" key="1">
    <source>
        <dbReference type="Pfam" id="PF01965"/>
    </source>
</evidence>
<dbReference type="Proteomes" id="UP000076586">
    <property type="component" value="Unassembled WGS sequence"/>
</dbReference>
<accession>A0A161LEP6</accession>
<dbReference type="InterPro" id="IPR029062">
    <property type="entry name" value="Class_I_gatase-like"/>
</dbReference>
<sequence length="198" mass="22406">MQNKKVLLFLSQGFEEYEAGVFTDVIGWSRELGNEPVDMISTALRPEIKCKWNLIVRPEIEFDNVDFDEYDALAIPGGFKNSGYYEDVFDERFQDVIRSFDKDNKIIAAVCAAAAPVAKSGVLKDRMATTYDLTDIYGRDYLAEFGVNVQDKHIVIDRNIITSTGPASGLDVAFKLLEMLTSQNNVDEVKKHMRFTNK</sequence>
<proteinExistence type="predicted"/>
<feature type="domain" description="DJ-1/PfpI" evidence="1">
    <location>
        <begin position="4"/>
        <end position="178"/>
    </location>
</feature>
<name>A0A161LEP6_9BACT</name>